<evidence type="ECO:0000313" key="8">
    <source>
        <dbReference type="EMBL" id="PAB60516.1"/>
    </source>
</evidence>
<sequence>MKKVLYITANAKSEEQSFSLKAGREFIDLYKQNNPQDEITEINLYDIDIPYIDTDVFSGWGKLQSGKSFDELTDNEKKTVGKINQFTDQFIEADKYVFVTPMWNLSIPPKMKAYIDTFVIAGKTFKYTENGPVGLLEGKKAVHIQASGGIYSEGPAKNFEFGNSYIKTVLGFIGVNSVESILIEGTAQSEPGPDAIKAKASERVKEVIKGF</sequence>
<comment type="subunit">
    <text evidence="6">Homodimer.</text>
</comment>
<keyword evidence="2 6" id="KW-0288">FMN</keyword>
<proteinExistence type="inferred from homology"/>
<feature type="domain" description="Flavodoxin-like fold" evidence="7">
    <location>
        <begin position="2"/>
        <end position="201"/>
    </location>
</feature>
<dbReference type="EMBL" id="NIBG01000003">
    <property type="protein sequence ID" value="PAB60516.1"/>
    <property type="molecule type" value="Genomic_DNA"/>
</dbReference>
<dbReference type="AlphaFoldDB" id="A0A267MLU7"/>
<dbReference type="NCBIfam" id="NF010075">
    <property type="entry name" value="PRK13556.1"/>
    <property type="match status" value="1"/>
</dbReference>
<evidence type="ECO:0000256" key="5">
    <source>
        <dbReference type="ARBA" id="ARBA00048542"/>
    </source>
</evidence>
<evidence type="ECO:0000256" key="6">
    <source>
        <dbReference type="HAMAP-Rule" id="MF_01216"/>
    </source>
</evidence>
<dbReference type="Proteomes" id="UP000216024">
    <property type="component" value="Unassembled WGS sequence"/>
</dbReference>
<comment type="function">
    <text evidence="6">Also exhibits azoreductase activity. Catalyzes the reductive cleavage of the azo bond in aromatic azo compounds to the corresponding amines.</text>
</comment>
<comment type="caution">
    <text evidence="8">The sequence shown here is derived from an EMBL/GenBank/DDBJ whole genome shotgun (WGS) entry which is preliminary data.</text>
</comment>
<comment type="cofactor">
    <cofactor evidence="6">
        <name>FMN</name>
        <dbReference type="ChEBI" id="CHEBI:58210"/>
    </cofactor>
    <text evidence="6">Binds 1 FMN per subunit.</text>
</comment>
<comment type="catalytic activity">
    <reaction evidence="6">
        <text>2 a quinone + NADH + H(+) = 2 a 1,4-benzosemiquinone + NAD(+)</text>
        <dbReference type="Rhea" id="RHEA:65952"/>
        <dbReference type="ChEBI" id="CHEBI:15378"/>
        <dbReference type="ChEBI" id="CHEBI:57540"/>
        <dbReference type="ChEBI" id="CHEBI:57945"/>
        <dbReference type="ChEBI" id="CHEBI:132124"/>
        <dbReference type="ChEBI" id="CHEBI:134225"/>
    </reaction>
</comment>
<feature type="binding site" evidence="6">
    <location>
        <begin position="17"/>
        <end position="19"/>
    </location>
    <ligand>
        <name>FMN</name>
        <dbReference type="ChEBI" id="CHEBI:58210"/>
    </ligand>
</feature>
<dbReference type="GO" id="GO:0009055">
    <property type="term" value="F:electron transfer activity"/>
    <property type="evidence" value="ECO:0007669"/>
    <property type="project" value="UniProtKB-UniRule"/>
</dbReference>
<dbReference type="SUPFAM" id="SSF52218">
    <property type="entry name" value="Flavoproteins"/>
    <property type="match status" value="1"/>
</dbReference>
<dbReference type="InterPro" id="IPR003680">
    <property type="entry name" value="Flavodoxin_fold"/>
</dbReference>
<keyword evidence="9" id="KW-1185">Reference proteome</keyword>
<keyword evidence="1 6" id="KW-0285">Flavoprotein</keyword>
<dbReference type="GO" id="GO:0010181">
    <property type="term" value="F:FMN binding"/>
    <property type="evidence" value="ECO:0007669"/>
    <property type="project" value="UniProtKB-UniRule"/>
</dbReference>
<dbReference type="InterPro" id="IPR029039">
    <property type="entry name" value="Flavoprotein-like_sf"/>
</dbReference>
<dbReference type="PANTHER" id="PTHR43741:SF7">
    <property type="entry name" value="FMN-DEPENDENT NADH:QUINONE OXIDOREDUCTASE"/>
    <property type="match status" value="1"/>
</dbReference>
<comment type="similarity">
    <text evidence="6">Belongs to the azoreductase type 1 family.</text>
</comment>
<evidence type="ECO:0000313" key="9">
    <source>
        <dbReference type="Proteomes" id="UP000216024"/>
    </source>
</evidence>
<organism evidence="8 9">
    <name type="scientific">Anaeromicrobium sediminis</name>
    <dbReference type="NCBI Taxonomy" id="1478221"/>
    <lineage>
        <taxon>Bacteria</taxon>
        <taxon>Bacillati</taxon>
        <taxon>Bacillota</taxon>
        <taxon>Clostridia</taxon>
        <taxon>Peptostreptococcales</taxon>
        <taxon>Thermotaleaceae</taxon>
        <taxon>Anaeromicrobium</taxon>
    </lineage>
</organism>
<name>A0A267MLU7_9FIRM</name>
<dbReference type="EC" id="1.6.5.-" evidence="6"/>
<evidence type="ECO:0000256" key="4">
    <source>
        <dbReference type="ARBA" id="ARBA00023027"/>
    </source>
</evidence>
<reference evidence="8 9" key="1">
    <citation type="submission" date="2017-06" db="EMBL/GenBank/DDBJ databases">
        <title>Draft genome sequence of anaerobic fermentative bacterium Anaeromicrobium sediminis DY2726D isolated from West Pacific Ocean sediments.</title>
        <authorList>
            <person name="Zeng X."/>
        </authorList>
    </citation>
    <scope>NUCLEOTIDE SEQUENCE [LARGE SCALE GENOMIC DNA]</scope>
    <source>
        <strain evidence="8 9">DY2726D</strain>
    </source>
</reference>
<dbReference type="Gene3D" id="3.40.50.360">
    <property type="match status" value="1"/>
</dbReference>
<gene>
    <name evidence="6" type="primary">azoR</name>
    <name evidence="8" type="ORF">CCE28_05615</name>
</gene>
<dbReference type="InterPro" id="IPR023048">
    <property type="entry name" value="NADH:quinone_OxRdtase_FMN_depd"/>
</dbReference>
<dbReference type="EC" id="1.7.1.17" evidence="6"/>
<dbReference type="OrthoDB" id="9805013at2"/>
<dbReference type="InterPro" id="IPR050104">
    <property type="entry name" value="FMN-dep_NADH:Q_OxRdtase_AzoR1"/>
</dbReference>
<evidence type="ECO:0000256" key="2">
    <source>
        <dbReference type="ARBA" id="ARBA00022643"/>
    </source>
</evidence>
<comment type="caution">
    <text evidence="6">Lacks conserved residue(s) required for the propagation of feature annotation.</text>
</comment>
<dbReference type="PANTHER" id="PTHR43741">
    <property type="entry name" value="FMN-DEPENDENT NADH-AZOREDUCTASE 1"/>
    <property type="match status" value="1"/>
</dbReference>
<dbReference type="HAMAP" id="MF_01216">
    <property type="entry name" value="Azoreductase_type1"/>
    <property type="match status" value="1"/>
</dbReference>
<evidence type="ECO:0000259" key="7">
    <source>
        <dbReference type="Pfam" id="PF02525"/>
    </source>
</evidence>
<keyword evidence="4 6" id="KW-0520">NAD</keyword>
<dbReference type="GO" id="GO:0016655">
    <property type="term" value="F:oxidoreductase activity, acting on NAD(P)H, quinone or similar compound as acceptor"/>
    <property type="evidence" value="ECO:0007669"/>
    <property type="project" value="InterPro"/>
</dbReference>
<comment type="catalytic activity">
    <reaction evidence="5">
        <text>N,N-dimethyl-1,4-phenylenediamine + anthranilate + 2 NAD(+) = 2-(4-dimethylaminophenyl)diazenylbenzoate + 2 NADH + 2 H(+)</text>
        <dbReference type="Rhea" id="RHEA:55872"/>
        <dbReference type="ChEBI" id="CHEBI:15378"/>
        <dbReference type="ChEBI" id="CHEBI:15783"/>
        <dbReference type="ChEBI" id="CHEBI:16567"/>
        <dbReference type="ChEBI" id="CHEBI:57540"/>
        <dbReference type="ChEBI" id="CHEBI:57945"/>
        <dbReference type="ChEBI" id="CHEBI:71579"/>
        <dbReference type="EC" id="1.7.1.17"/>
    </reaction>
    <physiologicalReaction direction="right-to-left" evidence="5">
        <dbReference type="Rhea" id="RHEA:55874"/>
    </physiologicalReaction>
</comment>
<dbReference type="GO" id="GO:0016652">
    <property type="term" value="F:oxidoreductase activity, acting on NAD(P)H as acceptor"/>
    <property type="evidence" value="ECO:0007669"/>
    <property type="project" value="UniProtKB-UniRule"/>
</dbReference>
<comment type="function">
    <text evidence="6">Quinone reductase that provides resistance to thiol-specific stress caused by electrophilic quinones.</text>
</comment>
<feature type="binding site" evidence="6">
    <location>
        <begin position="102"/>
        <end position="105"/>
    </location>
    <ligand>
        <name>FMN</name>
        <dbReference type="ChEBI" id="CHEBI:58210"/>
    </ligand>
</feature>
<evidence type="ECO:0000256" key="1">
    <source>
        <dbReference type="ARBA" id="ARBA00022630"/>
    </source>
</evidence>
<keyword evidence="3 6" id="KW-0560">Oxidoreductase</keyword>
<evidence type="ECO:0000256" key="3">
    <source>
        <dbReference type="ARBA" id="ARBA00023002"/>
    </source>
</evidence>
<protein>
    <recommendedName>
        <fullName evidence="6">FMN dependent NADH:quinone oxidoreductase</fullName>
        <ecNumber evidence="6">1.6.5.-</ecNumber>
    </recommendedName>
    <alternativeName>
        <fullName evidence="6">Azo-dye reductase</fullName>
    </alternativeName>
    <alternativeName>
        <fullName evidence="6">FMN-dependent NADH-azo compound oxidoreductase</fullName>
    </alternativeName>
    <alternativeName>
        <fullName evidence="6">FMN-dependent NADH-azoreductase</fullName>
        <ecNumber evidence="6">1.7.1.17</ecNumber>
    </alternativeName>
</protein>
<dbReference type="Pfam" id="PF02525">
    <property type="entry name" value="Flavodoxin_2"/>
    <property type="match status" value="1"/>
</dbReference>
<accession>A0A267MLU7</accession>